<dbReference type="GO" id="GO:0005634">
    <property type="term" value="C:nucleus"/>
    <property type="evidence" value="ECO:0007669"/>
    <property type="project" value="UniProtKB-SubCell"/>
</dbReference>
<dbReference type="GO" id="GO:0003690">
    <property type="term" value="F:double-stranded DNA binding"/>
    <property type="evidence" value="ECO:0007669"/>
    <property type="project" value="InterPro"/>
</dbReference>
<evidence type="ECO:0000259" key="7">
    <source>
        <dbReference type="Pfam" id="PF03962"/>
    </source>
</evidence>
<dbReference type="InterPro" id="IPR040453">
    <property type="entry name" value="Mnd1_HTH"/>
</dbReference>
<evidence type="ECO:0000256" key="2">
    <source>
        <dbReference type="ARBA" id="ARBA00005981"/>
    </source>
</evidence>
<proteinExistence type="inferred from homology"/>
<dbReference type="PIRSF" id="PIRSF026991">
    <property type="entry name" value="Mnd1"/>
    <property type="match status" value="1"/>
</dbReference>
<comment type="caution">
    <text evidence="8">The sequence shown here is derived from an EMBL/GenBank/DDBJ whole genome shotgun (WGS) entry which is preliminary data.</text>
</comment>
<dbReference type="EMBL" id="AJIX01000056">
    <property type="protein sequence ID" value="KGR01101.1"/>
    <property type="molecule type" value="Genomic_DNA"/>
</dbReference>
<name>A0AB34PJD0_CANAX</name>
<organism evidence="8 9">
    <name type="scientific">Candida albicans P78048</name>
    <dbReference type="NCBI Taxonomy" id="1094989"/>
    <lineage>
        <taxon>Eukaryota</taxon>
        <taxon>Fungi</taxon>
        <taxon>Dikarya</taxon>
        <taxon>Ascomycota</taxon>
        <taxon>Saccharomycotina</taxon>
        <taxon>Pichiomycetes</taxon>
        <taxon>Debaryomycetaceae</taxon>
        <taxon>Candida/Lodderomyces clade</taxon>
        <taxon>Candida</taxon>
    </lineage>
</organism>
<evidence type="ECO:0000256" key="1">
    <source>
        <dbReference type="ARBA" id="ARBA00004123"/>
    </source>
</evidence>
<sequence>MPPKKGLTQEEKLSALLNWFQSDHMFYTLKEIESKASKQCKIPPMQMKELALALVEEGLVEQDRCGTTNLYWSFPYLQRKKQQENHDCLNRTIANLEMERDSLLCRCKDETGVRNQTHERASKIRFCDQSSERIDSIQSQLQSLKDSESVENLVTSLAFFSDSIDDIICYLSRQTGLTMTTLKTEFELPLEFEEIRPGTTK</sequence>
<dbReference type="GO" id="GO:0007131">
    <property type="term" value="P:reciprocal meiotic recombination"/>
    <property type="evidence" value="ECO:0007669"/>
    <property type="project" value="InterPro"/>
</dbReference>
<feature type="domain" description="Mnd1 HTH" evidence="7">
    <location>
        <begin position="16"/>
        <end position="75"/>
    </location>
</feature>
<comment type="function">
    <text evidence="5">Required for proper homologous chromosome pairing and efficient cross-over and intragenic recombination during meiosis.</text>
</comment>
<evidence type="ECO:0000256" key="3">
    <source>
        <dbReference type="ARBA" id="ARBA00023054"/>
    </source>
</evidence>
<evidence type="ECO:0000313" key="8">
    <source>
        <dbReference type="EMBL" id="KGR01101.1"/>
    </source>
</evidence>
<comment type="subcellular location">
    <subcellularLocation>
        <location evidence="1 5">Nucleus</location>
    </subcellularLocation>
</comment>
<evidence type="ECO:0000313" key="9">
    <source>
        <dbReference type="Proteomes" id="UP000030161"/>
    </source>
</evidence>
<accession>A0AB34PJD0</accession>
<dbReference type="InterPro" id="IPR005647">
    <property type="entry name" value="Mnd1"/>
</dbReference>
<keyword evidence="3 6" id="KW-0175">Coiled coil</keyword>
<gene>
    <name evidence="8" type="ORF">MG3_06098</name>
</gene>
<keyword evidence="4 5" id="KW-0539">Nucleus</keyword>
<feature type="coiled-coil region" evidence="6">
    <location>
        <begin position="79"/>
        <end position="147"/>
    </location>
</feature>
<evidence type="ECO:0000256" key="4">
    <source>
        <dbReference type="ARBA" id="ARBA00023242"/>
    </source>
</evidence>
<dbReference type="Pfam" id="PF03962">
    <property type="entry name" value="Mnd1"/>
    <property type="match status" value="1"/>
</dbReference>
<reference evidence="8 9" key="1">
    <citation type="submission" date="2013-12" db="EMBL/GenBank/DDBJ databases">
        <title>The Genome Sequence of Candida albicans P78048.</title>
        <authorList>
            <consortium name="The Broad Institute Genome Sequencing Platform"/>
            <consortium name="The Broad Institute Genome Sequencing Center for Infectious Disease"/>
            <person name="Cuomo C."/>
            <person name="Bennett R."/>
            <person name="Hirakawa M."/>
            <person name="Noverr M."/>
            <person name="Mitchell A."/>
            <person name="Young S.K."/>
            <person name="Zeng Q."/>
            <person name="Gargeya S."/>
            <person name="Fitzgerald M."/>
            <person name="Abouelleil A."/>
            <person name="Alvarado L."/>
            <person name="Berlin A.M."/>
            <person name="Chapman S.B."/>
            <person name="Dewar J."/>
            <person name="Goldberg J."/>
            <person name="Griggs A."/>
            <person name="Gujja S."/>
            <person name="Hansen M."/>
            <person name="Howarth C."/>
            <person name="Imamovic A."/>
            <person name="Larimer J."/>
            <person name="McCowan C."/>
            <person name="Murphy C."/>
            <person name="Pearson M."/>
            <person name="Priest M."/>
            <person name="Roberts A."/>
            <person name="Saif S."/>
            <person name="Shea T."/>
            <person name="Sykes S."/>
            <person name="Wortman J."/>
            <person name="Nusbaum C."/>
            <person name="Birren B."/>
        </authorList>
    </citation>
    <scope>NUCLEOTIDE SEQUENCE [LARGE SCALE GENOMIC DNA]</scope>
    <source>
        <strain evidence="8 9">P78048</strain>
    </source>
</reference>
<dbReference type="Proteomes" id="UP000030161">
    <property type="component" value="Unassembled WGS sequence"/>
</dbReference>
<protein>
    <recommendedName>
        <fullName evidence="5">Meiotic nuclear division protein 1</fullName>
    </recommendedName>
</protein>
<dbReference type="AlphaFoldDB" id="A0AB34PJD0"/>
<comment type="similarity">
    <text evidence="2 5">Belongs to the MND1 family.</text>
</comment>
<evidence type="ECO:0000256" key="6">
    <source>
        <dbReference type="SAM" id="Coils"/>
    </source>
</evidence>
<evidence type="ECO:0000256" key="5">
    <source>
        <dbReference type="PIRNR" id="PIRNR026991"/>
    </source>
</evidence>